<sequence length="92" mass="10123">MLKPYLTLSYFVKPRLCIVCACRRFAKRCNSPRLFAKSVTSQTKRNETQERPPISGQGYLHSAQAPPALVAGSSVNQRVPGRSGALIRSVGF</sequence>
<comment type="caution">
    <text evidence="2">The sequence shown here is derived from an EMBL/GenBank/DDBJ whole genome shotgun (WGS) entry which is preliminary data.</text>
</comment>
<dbReference type="AlphaFoldDB" id="A0ABD0KB99"/>
<accession>A0ABD0KB99</accession>
<dbReference type="EMBL" id="JACVVK020000211">
    <property type="protein sequence ID" value="KAK7484357.1"/>
    <property type="molecule type" value="Genomic_DNA"/>
</dbReference>
<keyword evidence="3" id="KW-1185">Reference proteome</keyword>
<organism evidence="2 3">
    <name type="scientific">Batillaria attramentaria</name>
    <dbReference type="NCBI Taxonomy" id="370345"/>
    <lineage>
        <taxon>Eukaryota</taxon>
        <taxon>Metazoa</taxon>
        <taxon>Spiralia</taxon>
        <taxon>Lophotrochozoa</taxon>
        <taxon>Mollusca</taxon>
        <taxon>Gastropoda</taxon>
        <taxon>Caenogastropoda</taxon>
        <taxon>Sorbeoconcha</taxon>
        <taxon>Cerithioidea</taxon>
        <taxon>Batillariidae</taxon>
        <taxon>Batillaria</taxon>
    </lineage>
</organism>
<name>A0ABD0KB99_9CAEN</name>
<evidence type="ECO:0000256" key="1">
    <source>
        <dbReference type="SAM" id="MobiDB-lite"/>
    </source>
</evidence>
<gene>
    <name evidence="2" type="ORF">BaRGS_00024362</name>
</gene>
<evidence type="ECO:0000313" key="2">
    <source>
        <dbReference type="EMBL" id="KAK7484357.1"/>
    </source>
</evidence>
<feature type="region of interest" description="Disordered" evidence="1">
    <location>
        <begin position="39"/>
        <end position="61"/>
    </location>
</feature>
<evidence type="ECO:0000313" key="3">
    <source>
        <dbReference type="Proteomes" id="UP001519460"/>
    </source>
</evidence>
<reference evidence="2 3" key="1">
    <citation type="journal article" date="2023" name="Sci. Data">
        <title>Genome assembly of the Korean intertidal mud-creeper Batillaria attramentaria.</title>
        <authorList>
            <person name="Patra A.K."/>
            <person name="Ho P.T."/>
            <person name="Jun S."/>
            <person name="Lee S.J."/>
            <person name="Kim Y."/>
            <person name="Won Y.J."/>
        </authorList>
    </citation>
    <scope>NUCLEOTIDE SEQUENCE [LARGE SCALE GENOMIC DNA]</scope>
    <source>
        <strain evidence="2">Wonlab-2016</strain>
    </source>
</reference>
<dbReference type="Proteomes" id="UP001519460">
    <property type="component" value="Unassembled WGS sequence"/>
</dbReference>
<protein>
    <submittedName>
        <fullName evidence="2">Uncharacterized protein</fullName>
    </submittedName>
</protein>
<proteinExistence type="predicted"/>